<dbReference type="OrthoDB" id="5690879at2"/>
<protein>
    <submittedName>
        <fullName evidence="1">Uncharacterized protein</fullName>
    </submittedName>
</protein>
<keyword evidence="2" id="KW-1185">Reference proteome</keyword>
<comment type="caution">
    <text evidence="1">The sequence shown here is derived from an EMBL/GenBank/DDBJ whole genome shotgun (WGS) entry which is preliminary data.</text>
</comment>
<reference evidence="1 2" key="1">
    <citation type="submission" date="2016-10" db="EMBL/GenBank/DDBJ databases">
        <title>Rodentibacter gen. nov. and new species.</title>
        <authorList>
            <person name="Christensen H."/>
        </authorList>
    </citation>
    <scope>NUCLEOTIDE SEQUENCE [LARGE SCALE GENOMIC DNA]</scope>
    <source>
        <strain evidence="1 2">Ac151</strain>
    </source>
</reference>
<accession>A0A1V3JSG1</accession>
<dbReference type="EMBL" id="MLHQ01000010">
    <property type="protein sequence ID" value="OOF59358.1"/>
    <property type="molecule type" value="Genomic_DNA"/>
</dbReference>
<name>A0A1V3JSG1_9PAST</name>
<evidence type="ECO:0000313" key="2">
    <source>
        <dbReference type="Proteomes" id="UP000188602"/>
    </source>
</evidence>
<organism evidence="1 2">
    <name type="scientific">Rodentibacter myodis</name>
    <dbReference type="NCBI Taxonomy" id="1907939"/>
    <lineage>
        <taxon>Bacteria</taxon>
        <taxon>Pseudomonadati</taxon>
        <taxon>Pseudomonadota</taxon>
        <taxon>Gammaproteobacteria</taxon>
        <taxon>Pasteurellales</taxon>
        <taxon>Pasteurellaceae</taxon>
        <taxon>Rodentibacter</taxon>
    </lineage>
</organism>
<proteinExistence type="predicted"/>
<dbReference type="Proteomes" id="UP000188602">
    <property type="component" value="Unassembled WGS sequence"/>
</dbReference>
<dbReference type="RefSeq" id="WP_077423451.1">
    <property type="nucleotide sequence ID" value="NZ_MLHQ01000010.1"/>
</dbReference>
<evidence type="ECO:0000313" key="1">
    <source>
        <dbReference type="EMBL" id="OOF59358.1"/>
    </source>
</evidence>
<dbReference type="AlphaFoldDB" id="A0A1V3JSG1"/>
<gene>
    <name evidence="1" type="ORF">BKL49_04600</name>
</gene>
<sequence length="59" mass="6760">MFKEKGYDEFLAASIKRGEADVAAGRVFTLEQTKAHLQKTIEKKARELEDTEREVLIYG</sequence>
<dbReference type="STRING" id="1907939.BKL49_04600"/>